<evidence type="ECO:0000313" key="1">
    <source>
        <dbReference type="EMBL" id="QLI66408.1"/>
    </source>
</evidence>
<dbReference type="Proteomes" id="UP000510686">
    <property type="component" value="Chromosome 1"/>
</dbReference>
<dbReference type="EMBL" id="CP058932">
    <property type="protein sequence ID" value="QLI66408.1"/>
    <property type="molecule type" value="Genomic_DNA"/>
</dbReference>
<dbReference type="KEGG" id="mbrn:90967391"/>
<organism evidence="1 2">
    <name type="scientific">Metarhizium brunneum</name>
    <dbReference type="NCBI Taxonomy" id="500148"/>
    <lineage>
        <taxon>Eukaryota</taxon>
        <taxon>Fungi</taxon>
        <taxon>Dikarya</taxon>
        <taxon>Ascomycota</taxon>
        <taxon>Pezizomycotina</taxon>
        <taxon>Sordariomycetes</taxon>
        <taxon>Hypocreomycetidae</taxon>
        <taxon>Hypocreales</taxon>
        <taxon>Clavicipitaceae</taxon>
        <taxon>Metarhizium</taxon>
    </lineage>
</organism>
<gene>
    <name evidence="1" type="ORF">G6M90_00g000920</name>
</gene>
<keyword evidence="2" id="KW-1185">Reference proteome</keyword>
<dbReference type="AlphaFoldDB" id="A0A7D5Z498"/>
<name>A0A7D5Z498_9HYPO</name>
<accession>A0A7D5Z498</accession>
<sequence>MLHGLAHIASHIDIIEWQSFADAVQRAGKSRENSAALEKTVKRWAVEASAREAAFYALKFLFECLLHGPSKDEDA</sequence>
<evidence type="ECO:0000313" key="2">
    <source>
        <dbReference type="Proteomes" id="UP000510686"/>
    </source>
</evidence>
<reference evidence="1 2" key="1">
    <citation type="submission" date="2020-07" db="EMBL/GenBank/DDBJ databases">
        <title>Telomere length de novo assembly of all 7 chromosomes of the fungus, Metarhizium brunneum, using a novel assembly pipeline.</title>
        <authorList>
            <person name="Saud z."/>
            <person name="Kortsinoglou A."/>
            <person name="Kouvelis V.N."/>
            <person name="Butt T.M."/>
        </authorList>
    </citation>
    <scope>NUCLEOTIDE SEQUENCE [LARGE SCALE GENOMIC DNA]</scope>
    <source>
        <strain evidence="1 2">4556</strain>
    </source>
</reference>
<dbReference type="RefSeq" id="XP_065986144.1">
    <property type="nucleotide sequence ID" value="XM_066129495.1"/>
</dbReference>
<dbReference type="GeneID" id="90967391"/>
<proteinExistence type="predicted"/>
<dbReference type="OrthoDB" id="1405595at2759"/>
<protein>
    <submittedName>
        <fullName evidence="1">Uncharacterized protein</fullName>
    </submittedName>
</protein>